<dbReference type="Proteomes" id="UP000298493">
    <property type="component" value="Unassembled WGS sequence"/>
</dbReference>
<comment type="caution">
    <text evidence="1">The sequence shown here is derived from an EMBL/GenBank/DDBJ whole genome shotgun (WGS) entry which is preliminary data.</text>
</comment>
<proteinExistence type="predicted"/>
<evidence type="ECO:0000313" key="2">
    <source>
        <dbReference type="Proteomes" id="UP000298493"/>
    </source>
</evidence>
<dbReference type="EMBL" id="SNSC02000013">
    <property type="protein sequence ID" value="TID18858.1"/>
    <property type="molecule type" value="Genomic_DNA"/>
</dbReference>
<evidence type="ECO:0000313" key="1">
    <source>
        <dbReference type="EMBL" id="TID18858.1"/>
    </source>
</evidence>
<protein>
    <submittedName>
        <fullName evidence="1">Uncharacterized protein</fullName>
    </submittedName>
</protein>
<keyword evidence="2" id="KW-1185">Reference proteome</keyword>
<dbReference type="AlphaFoldDB" id="A0A4Z1NYZ0"/>
<gene>
    <name evidence="1" type="ORF">E6O75_ATG05979</name>
</gene>
<accession>A0A4Z1NYZ0</accession>
<sequence>MPQLEHPGIDLDRSFLPRSPMFGSWLTQSRSDTLRYCHGKHEQLTTETVSLTRLCLPTQGAAASRQVGSHVDEDQTPRTNFPEYPIEALPSHRMYTEQTIAGGMSYAEFTNLDGKDIQAIEARISEFGKHLDVLRLSYSYTQAPSGHPVPNEAENIPKVENADVDPAALDYESVKAMLLELNSMLKIEAEKH</sequence>
<organism evidence="1 2">
    <name type="scientific">Venturia nashicola</name>
    <dbReference type="NCBI Taxonomy" id="86259"/>
    <lineage>
        <taxon>Eukaryota</taxon>
        <taxon>Fungi</taxon>
        <taxon>Dikarya</taxon>
        <taxon>Ascomycota</taxon>
        <taxon>Pezizomycotina</taxon>
        <taxon>Dothideomycetes</taxon>
        <taxon>Pleosporomycetidae</taxon>
        <taxon>Venturiales</taxon>
        <taxon>Venturiaceae</taxon>
        <taxon>Venturia</taxon>
    </lineage>
</organism>
<name>A0A4Z1NYZ0_9PEZI</name>
<reference evidence="1 2" key="1">
    <citation type="submission" date="2019-04" db="EMBL/GenBank/DDBJ databases">
        <title>High contiguity whole genome sequence and gene annotation resource for two Venturia nashicola isolates.</title>
        <authorList>
            <person name="Prokchorchik M."/>
            <person name="Won K."/>
            <person name="Lee Y."/>
            <person name="Choi E.D."/>
            <person name="Segonzac C."/>
            <person name="Sohn K.H."/>
        </authorList>
    </citation>
    <scope>NUCLEOTIDE SEQUENCE [LARGE SCALE GENOMIC DNA]</scope>
    <source>
        <strain evidence="1 2">PRI2</strain>
    </source>
</reference>